<dbReference type="InterPro" id="IPR001478">
    <property type="entry name" value="PDZ"/>
</dbReference>
<evidence type="ECO:0000259" key="2">
    <source>
        <dbReference type="SMART" id="SM00228"/>
    </source>
</evidence>
<dbReference type="Gene3D" id="2.30.42.10">
    <property type="match status" value="1"/>
</dbReference>
<dbReference type="SUPFAM" id="SSF50156">
    <property type="entry name" value="PDZ domain-like"/>
    <property type="match status" value="1"/>
</dbReference>
<dbReference type="Proteomes" id="UP001595453">
    <property type="component" value="Unassembled WGS sequence"/>
</dbReference>
<dbReference type="InterPro" id="IPR029045">
    <property type="entry name" value="ClpP/crotonase-like_dom_sf"/>
</dbReference>
<proteinExistence type="predicted"/>
<dbReference type="Pfam" id="PF17820">
    <property type="entry name" value="PDZ_6"/>
    <property type="match status" value="1"/>
</dbReference>
<keyword evidence="1" id="KW-0732">Signal</keyword>
<sequence>MNKLTHKLSYTLSYALSHATLLSGICLALTACGGGGSGTQTATPTQPTQPVQTTWQLGVYPASSELQNLCANPRTGIDEYTGTRFADKTGSAFLEKMWLRSWTNETYLWANEVADKDPNSFSDVASYFAQLKTTATTASGKPKDYFHFSRSYEDYAKESLKGETAGYGVHWAFLSNVPPRVLKVAYVTADTAATQAGLQRGDQILAIDGVDINDSTETGIAALNAALSPQQGKSHQFLVKTVLGEQRQITMTASNYQQRPVQGSKVIEHAGKKIGYVQFNQFISVAQPDLISTIELFRNSDVNALVLDMRYNGGGLLALSSQLGYMIAGPGRTSGRVFSKAIDNGKGNLYDNAAQQTTAFYNREIDYQAGKFTNTALPDLDLDTVYILTTGNTCSASESLINGLLGIDVNVVLIGTTTCGKPYGFFPTQNCGTVYYSIQFKGSNEKGFADFTDGFSPTQNPQTEAQVKGCTVSDDFNHALGNEQEAMLAGALQHLATGQCPAAKPQLAPRPAPDGKPLAIPSNVFDNGTIVLPLREI</sequence>
<dbReference type="InterPro" id="IPR005151">
    <property type="entry name" value="Tail-specific_protease"/>
</dbReference>
<evidence type="ECO:0000256" key="1">
    <source>
        <dbReference type="SAM" id="SignalP"/>
    </source>
</evidence>
<dbReference type="Gene3D" id="3.90.226.10">
    <property type="entry name" value="2-enoyl-CoA Hydratase, Chain A, domain 1"/>
    <property type="match status" value="1"/>
</dbReference>
<name>A0ABV7CLZ3_9GAMM</name>
<dbReference type="InterPro" id="IPR036034">
    <property type="entry name" value="PDZ_sf"/>
</dbReference>
<feature type="chain" id="PRO_5045928297" evidence="1">
    <location>
        <begin position="29"/>
        <end position="537"/>
    </location>
</feature>
<dbReference type="InterPro" id="IPR041489">
    <property type="entry name" value="PDZ_6"/>
</dbReference>
<dbReference type="RefSeq" id="WP_377125490.1">
    <property type="nucleotide sequence ID" value="NZ_JBHRSD010000026.1"/>
</dbReference>
<feature type="domain" description="Tail specific protease" evidence="3">
    <location>
        <begin position="235"/>
        <end position="462"/>
    </location>
</feature>
<evidence type="ECO:0000313" key="5">
    <source>
        <dbReference type="Proteomes" id="UP001595453"/>
    </source>
</evidence>
<feature type="signal peptide" evidence="1">
    <location>
        <begin position="1"/>
        <end position="28"/>
    </location>
</feature>
<keyword evidence="5" id="KW-1185">Reference proteome</keyword>
<dbReference type="PANTHER" id="PTHR32060">
    <property type="entry name" value="TAIL-SPECIFIC PROTEASE"/>
    <property type="match status" value="1"/>
</dbReference>
<dbReference type="SMART" id="SM00245">
    <property type="entry name" value="TSPc"/>
    <property type="match status" value="1"/>
</dbReference>
<evidence type="ECO:0000313" key="4">
    <source>
        <dbReference type="EMBL" id="MFC3033669.1"/>
    </source>
</evidence>
<accession>A0ABV7CLZ3</accession>
<dbReference type="Gene3D" id="3.30.750.170">
    <property type="match status" value="1"/>
</dbReference>
<feature type="domain" description="PDZ" evidence="2">
    <location>
        <begin position="165"/>
        <end position="243"/>
    </location>
</feature>
<evidence type="ECO:0000259" key="3">
    <source>
        <dbReference type="SMART" id="SM00245"/>
    </source>
</evidence>
<dbReference type="SUPFAM" id="SSF52096">
    <property type="entry name" value="ClpP/crotonase"/>
    <property type="match status" value="1"/>
</dbReference>
<dbReference type="EMBL" id="JBHRSD010000026">
    <property type="protein sequence ID" value="MFC3033669.1"/>
    <property type="molecule type" value="Genomic_DNA"/>
</dbReference>
<reference evidence="5" key="1">
    <citation type="journal article" date="2019" name="Int. J. Syst. Evol. Microbiol.">
        <title>The Global Catalogue of Microorganisms (GCM) 10K type strain sequencing project: providing services to taxonomists for standard genome sequencing and annotation.</title>
        <authorList>
            <consortium name="The Broad Institute Genomics Platform"/>
            <consortium name="The Broad Institute Genome Sequencing Center for Infectious Disease"/>
            <person name="Wu L."/>
            <person name="Ma J."/>
        </authorList>
    </citation>
    <scope>NUCLEOTIDE SEQUENCE [LARGE SCALE GENOMIC DNA]</scope>
    <source>
        <strain evidence="5">KCTC 42730</strain>
    </source>
</reference>
<comment type="caution">
    <text evidence="4">The sequence shown here is derived from an EMBL/GenBank/DDBJ whole genome shotgun (WGS) entry which is preliminary data.</text>
</comment>
<organism evidence="4 5">
    <name type="scientific">Pseudoalteromonas fenneropenaei</name>
    <dbReference type="NCBI Taxonomy" id="1737459"/>
    <lineage>
        <taxon>Bacteria</taxon>
        <taxon>Pseudomonadati</taxon>
        <taxon>Pseudomonadota</taxon>
        <taxon>Gammaproteobacteria</taxon>
        <taxon>Alteromonadales</taxon>
        <taxon>Pseudoalteromonadaceae</taxon>
        <taxon>Pseudoalteromonas</taxon>
    </lineage>
</organism>
<dbReference type="PANTHER" id="PTHR32060:SF30">
    <property type="entry name" value="CARBOXY-TERMINAL PROCESSING PROTEASE CTPA"/>
    <property type="match status" value="1"/>
</dbReference>
<gene>
    <name evidence="4" type="ORF">ACFOEE_14180</name>
</gene>
<protein>
    <submittedName>
        <fullName evidence="4">S41 family peptidase</fullName>
    </submittedName>
</protein>
<dbReference type="SMART" id="SM00228">
    <property type="entry name" value="PDZ"/>
    <property type="match status" value="1"/>
</dbReference>
<dbReference type="PROSITE" id="PS51257">
    <property type="entry name" value="PROKAR_LIPOPROTEIN"/>
    <property type="match status" value="1"/>
</dbReference>
<dbReference type="Pfam" id="PF03572">
    <property type="entry name" value="Peptidase_S41"/>
    <property type="match status" value="1"/>
</dbReference>